<protein>
    <recommendedName>
        <fullName evidence="2">Metallo-beta-lactamase domain-containing protein</fullName>
    </recommendedName>
</protein>
<keyword evidence="1" id="KW-0378">Hydrolase</keyword>
<dbReference type="Pfam" id="PF12706">
    <property type="entry name" value="Lactamase_B_2"/>
    <property type="match status" value="1"/>
</dbReference>
<gene>
    <name evidence="3" type="ORF">METZ01_LOCUS293239</name>
</gene>
<sequence length="268" mass="29246">MAETQIVLLGTGAPIADPERSGPSLAVVVAGKAYLVDFGPGVVRRAAAAHANGIDALQVTNLETAFLTHLHSDHTAGFPDLILTPWVLGRKKPLQVYGPPGLSQMTDHILAAYEMDKEIRVCGLEPSNPQGYGATAHEIGVGDCYSDNNIRVESFKVDHGEGWLAFGYQFVTADRRIIVSGDTAPLDLELEQWKGCDVLVHEVYSSSGLLKRPPEWKKYHSHMHTSGAQLGRIAKRVQPKILLLTHILCWGSSEEELLDEIATEYDGE</sequence>
<evidence type="ECO:0000259" key="2">
    <source>
        <dbReference type="Pfam" id="PF12706"/>
    </source>
</evidence>
<dbReference type="CDD" id="cd07719">
    <property type="entry name" value="arylsulfatase_AtsA-like_MBL-fold"/>
    <property type="match status" value="1"/>
</dbReference>
<dbReference type="InterPro" id="IPR001279">
    <property type="entry name" value="Metallo-B-lactamas"/>
</dbReference>
<proteinExistence type="predicted"/>
<name>A0A382LXD9_9ZZZZ</name>
<dbReference type="EMBL" id="UINC01089354">
    <property type="protein sequence ID" value="SVC40385.1"/>
    <property type="molecule type" value="Genomic_DNA"/>
</dbReference>
<dbReference type="SUPFAM" id="SSF56281">
    <property type="entry name" value="Metallo-hydrolase/oxidoreductase"/>
    <property type="match status" value="1"/>
</dbReference>
<accession>A0A382LXD9</accession>
<dbReference type="PANTHER" id="PTHR46018:SF2">
    <property type="entry name" value="ZINC PHOSPHODIESTERASE ELAC PROTEIN 1"/>
    <property type="match status" value="1"/>
</dbReference>
<evidence type="ECO:0000256" key="1">
    <source>
        <dbReference type="ARBA" id="ARBA00022801"/>
    </source>
</evidence>
<feature type="domain" description="Metallo-beta-lactamase" evidence="2">
    <location>
        <begin position="34"/>
        <end position="247"/>
    </location>
</feature>
<feature type="non-terminal residue" evidence="3">
    <location>
        <position position="268"/>
    </location>
</feature>
<evidence type="ECO:0000313" key="3">
    <source>
        <dbReference type="EMBL" id="SVC40385.1"/>
    </source>
</evidence>
<dbReference type="GO" id="GO:0042781">
    <property type="term" value="F:3'-tRNA processing endoribonuclease activity"/>
    <property type="evidence" value="ECO:0007669"/>
    <property type="project" value="TreeGrafter"/>
</dbReference>
<dbReference type="InterPro" id="IPR044094">
    <property type="entry name" value="AtsA-like_MBL-fold"/>
</dbReference>
<reference evidence="3" key="1">
    <citation type="submission" date="2018-05" db="EMBL/GenBank/DDBJ databases">
        <authorList>
            <person name="Lanie J.A."/>
            <person name="Ng W.-L."/>
            <person name="Kazmierczak K.M."/>
            <person name="Andrzejewski T.M."/>
            <person name="Davidsen T.M."/>
            <person name="Wayne K.J."/>
            <person name="Tettelin H."/>
            <person name="Glass J.I."/>
            <person name="Rusch D."/>
            <person name="Podicherti R."/>
            <person name="Tsui H.-C.T."/>
            <person name="Winkler M.E."/>
        </authorList>
    </citation>
    <scope>NUCLEOTIDE SEQUENCE</scope>
</reference>
<dbReference type="Gene3D" id="3.60.15.10">
    <property type="entry name" value="Ribonuclease Z/Hydroxyacylglutathione hydrolase-like"/>
    <property type="match status" value="1"/>
</dbReference>
<dbReference type="PANTHER" id="PTHR46018">
    <property type="entry name" value="ZINC PHOSPHODIESTERASE ELAC PROTEIN 1"/>
    <property type="match status" value="1"/>
</dbReference>
<dbReference type="InterPro" id="IPR036866">
    <property type="entry name" value="RibonucZ/Hydroxyglut_hydro"/>
</dbReference>
<dbReference type="AlphaFoldDB" id="A0A382LXD9"/>
<organism evidence="3">
    <name type="scientific">marine metagenome</name>
    <dbReference type="NCBI Taxonomy" id="408172"/>
    <lineage>
        <taxon>unclassified sequences</taxon>
        <taxon>metagenomes</taxon>
        <taxon>ecological metagenomes</taxon>
    </lineage>
</organism>